<evidence type="ECO:0000313" key="5">
    <source>
        <dbReference type="EMBL" id="VFJ43347.1"/>
    </source>
</evidence>
<dbReference type="Gene3D" id="3.40.50.2300">
    <property type="match status" value="2"/>
</dbReference>
<feature type="chain" id="PRO_5019358495" evidence="3">
    <location>
        <begin position="17"/>
        <end position="399"/>
    </location>
</feature>
<feature type="signal peptide" evidence="3">
    <location>
        <begin position="1"/>
        <end position="16"/>
    </location>
</feature>
<evidence type="ECO:0000259" key="4">
    <source>
        <dbReference type="Pfam" id="PF13458"/>
    </source>
</evidence>
<dbReference type="PANTHER" id="PTHR47235:SF1">
    <property type="entry name" value="BLR6548 PROTEIN"/>
    <property type="match status" value="1"/>
</dbReference>
<evidence type="ECO:0000256" key="3">
    <source>
        <dbReference type="SAM" id="SignalP"/>
    </source>
</evidence>
<organism evidence="5">
    <name type="scientific">Candidatus Kentrum sp. DK</name>
    <dbReference type="NCBI Taxonomy" id="2126562"/>
    <lineage>
        <taxon>Bacteria</taxon>
        <taxon>Pseudomonadati</taxon>
        <taxon>Pseudomonadota</taxon>
        <taxon>Gammaproteobacteria</taxon>
        <taxon>Candidatus Kentrum</taxon>
    </lineage>
</organism>
<keyword evidence="2 3" id="KW-0732">Signal</keyword>
<comment type="similarity">
    <text evidence="1">Belongs to the leucine-binding protein family.</text>
</comment>
<reference evidence="5" key="1">
    <citation type="submission" date="2019-02" db="EMBL/GenBank/DDBJ databases">
        <authorList>
            <person name="Gruber-Vodicka R. H."/>
            <person name="Seah K. B. B."/>
        </authorList>
    </citation>
    <scope>NUCLEOTIDE SEQUENCE</scope>
    <source>
        <strain evidence="5">BECK_DK161</strain>
    </source>
</reference>
<dbReference type="AlphaFoldDB" id="A0A450RWE6"/>
<feature type="domain" description="Leucine-binding protein" evidence="4">
    <location>
        <begin position="29"/>
        <end position="378"/>
    </location>
</feature>
<gene>
    <name evidence="5" type="ORF">BECKDK2373C_GA0170839_100527</name>
</gene>
<dbReference type="InterPro" id="IPR028081">
    <property type="entry name" value="Leu-bd"/>
</dbReference>
<dbReference type="PANTHER" id="PTHR47235">
    <property type="entry name" value="BLR6548 PROTEIN"/>
    <property type="match status" value="1"/>
</dbReference>
<evidence type="ECO:0000256" key="2">
    <source>
        <dbReference type="ARBA" id="ARBA00022729"/>
    </source>
</evidence>
<protein>
    <submittedName>
        <fullName evidence="5">Amino acid/amide ABC transporter substrate-binding protein, HAAT family</fullName>
    </submittedName>
</protein>
<dbReference type="CDD" id="cd06343">
    <property type="entry name" value="PBP1_ABC_ligand_binding-like"/>
    <property type="match status" value="1"/>
</dbReference>
<dbReference type="SUPFAM" id="SSF53822">
    <property type="entry name" value="Periplasmic binding protein-like I"/>
    <property type="match status" value="1"/>
</dbReference>
<accession>A0A450RWE6</accession>
<evidence type="ECO:0000256" key="1">
    <source>
        <dbReference type="ARBA" id="ARBA00010062"/>
    </source>
</evidence>
<dbReference type="InterPro" id="IPR028082">
    <property type="entry name" value="Peripla_BP_I"/>
</dbReference>
<proteinExistence type="inferred from homology"/>
<sequence length="399" mass="43890">MVLTLLLAVVTMATSAADKKYAPGISDTEIKIGNTSPYSGPASAYGVVGKALRAYFDKVNADGGINGRKIIFLSLDDGYSPPKTKEQFRKLVEREKVALIFQPVGTPTNAAVQRYMNRKKVPQLFVGSGASRWGQQPEKFPWTMGWTPTYRTEGRIYGEYLLKNKPDARIGILYQNDDYGGDYVQGLKDALGEKAGTMIVAEESYEVTDPTIDSQIVNLKAAGADTFYDITIAKFSAQAIRKAHDIGWKPLHILNSISASISAALAPAGLEKSKDIVTAAYLKDAGDPAWRDDPAYRAWLAWMDQWYPQGNKDDYLSVYAYAAAETLMAVLQRAGDNLTRENIMKQAASLKNVRVGMLLPGITVTTSPDDYYPIEAMQMKRFDGTGWVRFGEVIGIESS</sequence>
<dbReference type="Pfam" id="PF13458">
    <property type="entry name" value="Peripla_BP_6"/>
    <property type="match status" value="1"/>
</dbReference>
<dbReference type="EMBL" id="CAADEY010000005">
    <property type="protein sequence ID" value="VFJ43347.1"/>
    <property type="molecule type" value="Genomic_DNA"/>
</dbReference>
<name>A0A450RWE6_9GAMM</name>